<protein>
    <recommendedName>
        <fullName evidence="1">UvrD-like helicase C-terminal domain-containing protein</fullName>
    </recommendedName>
</protein>
<reference evidence="2" key="1">
    <citation type="journal article" date="2015" name="Nature">
        <title>Complex archaea that bridge the gap between prokaryotes and eukaryotes.</title>
        <authorList>
            <person name="Spang A."/>
            <person name="Saw J.H."/>
            <person name="Jorgensen S.L."/>
            <person name="Zaremba-Niedzwiedzka K."/>
            <person name="Martijn J."/>
            <person name="Lind A.E."/>
            <person name="van Eijk R."/>
            <person name="Schleper C."/>
            <person name="Guy L."/>
            <person name="Ettema T.J."/>
        </authorList>
    </citation>
    <scope>NUCLEOTIDE SEQUENCE</scope>
</reference>
<name>A0A0F9C5M6_9ZZZZ</name>
<dbReference type="InterPro" id="IPR027417">
    <property type="entry name" value="P-loop_NTPase"/>
</dbReference>
<dbReference type="CDD" id="cd18809">
    <property type="entry name" value="SF1_C_RecD"/>
    <property type="match status" value="1"/>
</dbReference>
<evidence type="ECO:0000259" key="1">
    <source>
        <dbReference type="Pfam" id="PF13538"/>
    </source>
</evidence>
<dbReference type="InterPro" id="IPR027785">
    <property type="entry name" value="UvrD-like_helicase_C"/>
</dbReference>
<dbReference type="Gene3D" id="2.30.30.940">
    <property type="match status" value="1"/>
</dbReference>
<dbReference type="EMBL" id="LAZR01048433">
    <property type="protein sequence ID" value="KKK91936.1"/>
    <property type="molecule type" value="Genomic_DNA"/>
</dbReference>
<organism evidence="2">
    <name type="scientific">marine sediment metagenome</name>
    <dbReference type="NCBI Taxonomy" id="412755"/>
    <lineage>
        <taxon>unclassified sequences</taxon>
        <taxon>metagenomes</taxon>
        <taxon>ecological metagenomes</taxon>
    </lineage>
</organism>
<evidence type="ECO:0000313" key="2">
    <source>
        <dbReference type="EMBL" id="KKK91936.1"/>
    </source>
</evidence>
<feature type="domain" description="UvrD-like helicase C-terminal" evidence="1">
    <location>
        <begin position="26"/>
        <end position="74"/>
    </location>
</feature>
<sequence length="102" mass="11380">GEEVLLVDYFGRSVSYGFSELNELTLAYAITVHKSQGSEYPVTIVPIMGQHFALLNRSLLYTALTRGKKLVVLIGTSRALEIALKNNQPQKRMTKLSVRLVN</sequence>
<dbReference type="SUPFAM" id="SSF52540">
    <property type="entry name" value="P-loop containing nucleoside triphosphate hydrolases"/>
    <property type="match status" value="1"/>
</dbReference>
<dbReference type="Pfam" id="PF13538">
    <property type="entry name" value="UvrD_C_2"/>
    <property type="match status" value="1"/>
</dbReference>
<dbReference type="AlphaFoldDB" id="A0A0F9C5M6"/>
<dbReference type="Gene3D" id="3.40.50.300">
    <property type="entry name" value="P-loop containing nucleotide triphosphate hydrolases"/>
    <property type="match status" value="1"/>
</dbReference>
<feature type="non-terminal residue" evidence="2">
    <location>
        <position position="1"/>
    </location>
</feature>
<gene>
    <name evidence="2" type="ORF">LCGC14_2707930</name>
</gene>
<comment type="caution">
    <text evidence="2">The sequence shown here is derived from an EMBL/GenBank/DDBJ whole genome shotgun (WGS) entry which is preliminary data.</text>
</comment>
<accession>A0A0F9C5M6</accession>
<proteinExistence type="predicted"/>